<dbReference type="EMBL" id="RBWV01000010">
    <property type="protein sequence ID" value="RKS77659.1"/>
    <property type="molecule type" value="Genomic_DNA"/>
</dbReference>
<keyword evidence="3" id="KW-1185">Reference proteome</keyword>
<dbReference type="RefSeq" id="WP_121192675.1">
    <property type="nucleotide sequence ID" value="NZ_RBWV01000010.1"/>
</dbReference>
<accession>A0A420XS83</accession>
<evidence type="ECO:0008006" key="4">
    <source>
        <dbReference type="Google" id="ProtNLM"/>
    </source>
</evidence>
<name>A0A420XS83_9ACTN</name>
<protein>
    <recommendedName>
        <fullName evidence="4">PRC-barrel domain protein</fullName>
    </recommendedName>
</protein>
<dbReference type="AlphaFoldDB" id="A0A420XS83"/>
<reference evidence="2 3" key="1">
    <citation type="submission" date="2018-10" db="EMBL/GenBank/DDBJ databases">
        <title>Genomic Encyclopedia of Archaeal and Bacterial Type Strains, Phase II (KMG-II): from individual species to whole genera.</title>
        <authorList>
            <person name="Goeker M."/>
        </authorList>
    </citation>
    <scope>NUCLEOTIDE SEQUENCE [LARGE SCALE GENOMIC DNA]</scope>
    <source>
        <strain evidence="2 3">RP-AC37</strain>
    </source>
</reference>
<dbReference type="InParanoid" id="A0A420XS83"/>
<sequence>MIDERALETGHVFDSRGKTVGAVLAVYRRAGGESPDWVAVGFDDGPRFVPLRTAEQVPDGVRVPFTTDTIVQAPVLDPDAGNLSAEDEAELYEHYGLDHPLPFEPTEGGPADASGAVL</sequence>
<evidence type="ECO:0000313" key="2">
    <source>
        <dbReference type="EMBL" id="RKS77659.1"/>
    </source>
</evidence>
<proteinExistence type="predicted"/>
<evidence type="ECO:0000313" key="3">
    <source>
        <dbReference type="Proteomes" id="UP000281955"/>
    </source>
</evidence>
<dbReference type="OrthoDB" id="3712018at2"/>
<dbReference type="Proteomes" id="UP000281955">
    <property type="component" value="Unassembled WGS sequence"/>
</dbReference>
<evidence type="ECO:0000256" key="1">
    <source>
        <dbReference type="SAM" id="MobiDB-lite"/>
    </source>
</evidence>
<dbReference type="InterPro" id="IPR011033">
    <property type="entry name" value="PRC_barrel-like_sf"/>
</dbReference>
<dbReference type="SUPFAM" id="SSF50346">
    <property type="entry name" value="PRC-barrel domain"/>
    <property type="match status" value="1"/>
</dbReference>
<feature type="region of interest" description="Disordered" evidence="1">
    <location>
        <begin position="98"/>
        <end position="118"/>
    </location>
</feature>
<organism evidence="2 3">
    <name type="scientific">Motilibacter peucedani</name>
    <dbReference type="NCBI Taxonomy" id="598650"/>
    <lineage>
        <taxon>Bacteria</taxon>
        <taxon>Bacillati</taxon>
        <taxon>Actinomycetota</taxon>
        <taxon>Actinomycetes</taxon>
        <taxon>Motilibacterales</taxon>
        <taxon>Motilibacteraceae</taxon>
        <taxon>Motilibacter</taxon>
    </lineage>
</organism>
<gene>
    <name evidence="2" type="ORF">CLV35_1353</name>
</gene>
<comment type="caution">
    <text evidence="2">The sequence shown here is derived from an EMBL/GenBank/DDBJ whole genome shotgun (WGS) entry which is preliminary data.</text>
</comment>